<evidence type="ECO:0000313" key="2">
    <source>
        <dbReference type="Proteomes" id="UP000050640"/>
    </source>
</evidence>
<keyword evidence="2" id="KW-1185">Reference proteome</keyword>
<dbReference type="STRING" id="1147741.A0A0R3S491"/>
<dbReference type="Proteomes" id="UP000050640">
    <property type="component" value="Unplaced"/>
</dbReference>
<keyword evidence="1" id="KW-0472">Membrane</keyword>
<protein>
    <submittedName>
        <fullName evidence="3">40S ribosomal protein S6</fullName>
    </submittedName>
</protein>
<organism evidence="2 3">
    <name type="scientific">Elaeophora elaphi</name>
    <dbReference type="NCBI Taxonomy" id="1147741"/>
    <lineage>
        <taxon>Eukaryota</taxon>
        <taxon>Metazoa</taxon>
        <taxon>Ecdysozoa</taxon>
        <taxon>Nematoda</taxon>
        <taxon>Chromadorea</taxon>
        <taxon>Rhabditida</taxon>
        <taxon>Spirurina</taxon>
        <taxon>Spiruromorpha</taxon>
        <taxon>Filarioidea</taxon>
        <taxon>Onchocercidae</taxon>
        <taxon>Elaeophora</taxon>
    </lineage>
</organism>
<reference evidence="3" key="1">
    <citation type="submission" date="2017-02" db="UniProtKB">
        <authorList>
            <consortium name="WormBaseParasite"/>
        </authorList>
    </citation>
    <scope>IDENTIFICATION</scope>
</reference>
<accession>A0A0R3S491</accession>
<dbReference type="WBParaSite" id="EEL_0000960601-mRNA-1">
    <property type="protein sequence ID" value="EEL_0000960601-mRNA-1"/>
    <property type="gene ID" value="EEL_0000960601"/>
</dbReference>
<keyword evidence="1" id="KW-0812">Transmembrane</keyword>
<feature type="transmembrane region" description="Helical" evidence="1">
    <location>
        <begin position="137"/>
        <end position="157"/>
    </location>
</feature>
<evidence type="ECO:0000256" key="1">
    <source>
        <dbReference type="SAM" id="Phobius"/>
    </source>
</evidence>
<keyword evidence="1" id="KW-1133">Transmembrane helix</keyword>
<name>A0A0R3S491_9BILA</name>
<sequence>MQSTLRKKCKVVKPKGFDIIESDIDENTMQYLKQKKCDGNAVSFFAQARVETMGMKRKDSSEDADGSEQCTPFGGLQMTFKMKTCGLAAKKECLARRGKEHLAERKEVRRSIKGISKMLKKPPVWGGNRRKRPPKTVNVFTTATVNVLKLLSSYYSVLHY</sequence>
<proteinExistence type="predicted"/>
<evidence type="ECO:0000313" key="3">
    <source>
        <dbReference type="WBParaSite" id="EEL_0000960601-mRNA-1"/>
    </source>
</evidence>
<dbReference type="AlphaFoldDB" id="A0A0R3S491"/>